<comment type="catalytic activity">
    <reaction evidence="11">
        <text>DNA(n) + a 2'-deoxyribonucleoside 5'-triphosphate = DNA(n+1) + diphosphate</text>
        <dbReference type="Rhea" id="RHEA:22508"/>
        <dbReference type="Rhea" id="RHEA-COMP:17339"/>
        <dbReference type="Rhea" id="RHEA-COMP:17340"/>
        <dbReference type="ChEBI" id="CHEBI:33019"/>
        <dbReference type="ChEBI" id="CHEBI:61560"/>
        <dbReference type="ChEBI" id="CHEBI:173112"/>
        <dbReference type="EC" id="2.7.7.7"/>
    </reaction>
</comment>
<organism evidence="14 15">
    <name type="scientific">Fructobacillus broussonetiae</name>
    <dbReference type="NCBI Taxonomy" id="2713173"/>
    <lineage>
        <taxon>Bacteria</taxon>
        <taxon>Bacillati</taxon>
        <taxon>Bacillota</taxon>
        <taxon>Bacilli</taxon>
        <taxon>Lactobacillales</taxon>
        <taxon>Lactobacillaceae</taxon>
        <taxon>Fructobacillus</taxon>
    </lineage>
</organism>
<dbReference type="CDD" id="cd07431">
    <property type="entry name" value="PHP_PolIIIA"/>
    <property type="match status" value="1"/>
</dbReference>
<dbReference type="Gene3D" id="3.20.20.140">
    <property type="entry name" value="Metal-dependent hydrolases"/>
    <property type="match status" value="1"/>
</dbReference>
<evidence type="ECO:0000313" key="15">
    <source>
        <dbReference type="Proteomes" id="UP001519504"/>
    </source>
</evidence>
<gene>
    <name evidence="14" type="ORF">G6R29_01030</name>
</gene>
<evidence type="ECO:0000256" key="3">
    <source>
        <dbReference type="ARBA" id="ARBA00012417"/>
    </source>
</evidence>
<keyword evidence="5" id="KW-0808">Transferase</keyword>
<dbReference type="EMBL" id="JAAMFK010000001">
    <property type="protein sequence ID" value="MBS9338217.1"/>
    <property type="molecule type" value="Genomic_DNA"/>
</dbReference>
<evidence type="ECO:0000256" key="6">
    <source>
        <dbReference type="ARBA" id="ARBA00022695"/>
    </source>
</evidence>
<dbReference type="RefSeq" id="WP_213808499.1">
    <property type="nucleotide sequence ID" value="NZ_JAAMFK010000001.1"/>
</dbReference>
<dbReference type="InterPro" id="IPR004365">
    <property type="entry name" value="NA-bd_OB_tRNA"/>
</dbReference>
<dbReference type="InterPro" id="IPR029460">
    <property type="entry name" value="DNAPol_HHH"/>
</dbReference>
<evidence type="ECO:0000256" key="7">
    <source>
        <dbReference type="ARBA" id="ARBA00022705"/>
    </source>
</evidence>
<dbReference type="NCBIfam" id="TIGR00594">
    <property type="entry name" value="polc"/>
    <property type="match status" value="1"/>
</dbReference>
<dbReference type="SUPFAM" id="SSF50249">
    <property type="entry name" value="Nucleic acid-binding proteins"/>
    <property type="match status" value="1"/>
</dbReference>
<comment type="similarity">
    <text evidence="2">Belongs to the DNA polymerase type-C family. DnaE subfamily.</text>
</comment>
<comment type="function">
    <text evidence="9">DNA polymerase III is a complex, multichain enzyme responsible for most of the replicative synthesis in bacteria. This DNA polymerase also exhibits 3' to 5' exonuclease activity. The alpha chain is the DNA polymerase.</text>
</comment>
<dbReference type="InterPro" id="IPR004805">
    <property type="entry name" value="DnaE2/DnaE/PolC"/>
</dbReference>
<evidence type="ECO:0000259" key="13">
    <source>
        <dbReference type="SMART" id="SM00481"/>
    </source>
</evidence>
<dbReference type="Gene3D" id="2.40.50.140">
    <property type="entry name" value="Nucleic acid-binding proteins"/>
    <property type="match status" value="1"/>
</dbReference>
<keyword evidence="7" id="KW-0235">DNA replication</keyword>
<comment type="subunit">
    <text evidence="10">DNA polymerase III contains a core (composed of alpha, epsilon and theta chains) that associates with a tau subunit. This core dimerizes to form the POLIII' complex. PolIII' associates with the gamma complex (composed of gamma, delta, delta', psi and chi chains) and with the beta chain to form the complete DNA polymerase III complex.</text>
</comment>
<dbReference type="InterPro" id="IPR011708">
    <property type="entry name" value="DNA_pol3_alpha_NTPase_dom"/>
</dbReference>
<dbReference type="PANTHER" id="PTHR32294">
    <property type="entry name" value="DNA POLYMERASE III SUBUNIT ALPHA"/>
    <property type="match status" value="1"/>
</dbReference>
<reference evidence="14 15" key="1">
    <citation type="submission" date="2020-02" db="EMBL/GenBank/DDBJ databases">
        <title>Fructobacillus sp. isolated from paper mulberry of Taiwan.</title>
        <authorList>
            <person name="Lin S.-T."/>
        </authorList>
    </citation>
    <scope>NUCLEOTIDE SEQUENCE [LARGE SCALE GENOMIC DNA]</scope>
    <source>
        <strain evidence="14 15">M2-14</strain>
    </source>
</reference>
<evidence type="ECO:0000256" key="9">
    <source>
        <dbReference type="ARBA" id="ARBA00025611"/>
    </source>
</evidence>
<dbReference type="InterPro" id="IPR041931">
    <property type="entry name" value="DNA_pol3_alpha_thumb_dom"/>
</dbReference>
<proteinExistence type="inferred from homology"/>
<dbReference type="Pfam" id="PF02811">
    <property type="entry name" value="PHP"/>
    <property type="match status" value="1"/>
</dbReference>
<dbReference type="InterPro" id="IPR012340">
    <property type="entry name" value="NA-bd_OB-fold"/>
</dbReference>
<evidence type="ECO:0000313" key="14">
    <source>
        <dbReference type="EMBL" id="MBS9338217.1"/>
    </source>
</evidence>
<protein>
    <recommendedName>
        <fullName evidence="4">DNA polymerase III subunit alpha</fullName>
        <ecNumber evidence="3">2.7.7.7</ecNumber>
    </recommendedName>
</protein>
<feature type="domain" description="Polymerase/histidinol phosphatase N-terminal" evidence="13">
    <location>
        <begin position="3"/>
        <end position="70"/>
    </location>
</feature>
<dbReference type="CDD" id="cd04485">
    <property type="entry name" value="DnaE_OBF"/>
    <property type="match status" value="1"/>
</dbReference>
<evidence type="ECO:0000256" key="12">
    <source>
        <dbReference type="SAM" id="MobiDB-lite"/>
    </source>
</evidence>
<name>A0ABS5R240_9LACO</name>
<keyword evidence="8" id="KW-0239">DNA-directed DNA polymerase</keyword>
<keyword evidence="6" id="KW-0548">Nucleotidyltransferase</keyword>
<feature type="region of interest" description="Disordered" evidence="12">
    <location>
        <begin position="1028"/>
        <end position="1074"/>
    </location>
</feature>
<dbReference type="EC" id="2.7.7.7" evidence="3"/>
<dbReference type="InterPro" id="IPR004013">
    <property type="entry name" value="PHP_dom"/>
</dbReference>
<dbReference type="Pfam" id="PF07733">
    <property type="entry name" value="DNA_pol3_alpha"/>
    <property type="match status" value="1"/>
</dbReference>
<evidence type="ECO:0000256" key="11">
    <source>
        <dbReference type="ARBA" id="ARBA00049244"/>
    </source>
</evidence>
<evidence type="ECO:0000256" key="8">
    <source>
        <dbReference type="ARBA" id="ARBA00022932"/>
    </source>
</evidence>
<feature type="compositionally biased region" description="Polar residues" evidence="12">
    <location>
        <begin position="1045"/>
        <end position="1066"/>
    </location>
</feature>
<evidence type="ECO:0000256" key="2">
    <source>
        <dbReference type="ARBA" id="ARBA00009496"/>
    </source>
</evidence>
<dbReference type="PANTHER" id="PTHR32294:SF0">
    <property type="entry name" value="DNA POLYMERASE III SUBUNIT ALPHA"/>
    <property type="match status" value="1"/>
</dbReference>
<evidence type="ECO:0000256" key="5">
    <source>
        <dbReference type="ARBA" id="ARBA00022679"/>
    </source>
</evidence>
<evidence type="ECO:0000256" key="4">
    <source>
        <dbReference type="ARBA" id="ARBA00019114"/>
    </source>
</evidence>
<accession>A0ABS5R240</accession>
<evidence type="ECO:0000256" key="1">
    <source>
        <dbReference type="ARBA" id="ARBA00004496"/>
    </source>
</evidence>
<dbReference type="Gene3D" id="1.10.10.1600">
    <property type="entry name" value="Bacterial DNA polymerase III alpha subunit, thumb domain"/>
    <property type="match status" value="1"/>
</dbReference>
<dbReference type="SMART" id="SM00481">
    <property type="entry name" value="POLIIIAc"/>
    <property type="match status" value="1"/>
</dbReference>
<keyword evidence="15" id="KW-1185">Reference proteome</keyword>
<dbReference type="Proteomes" id="UP001519504">
    <property type="component" value="Unassembled WGS sequence"/>
</dbReference>
<sequence length="1154" mass="128397">MYSPLQVKSGYSLLQSPSSVEQIVSTAKARGYQAVSIAEQNVLYSLVDFYKAAKKKDIKPIFSLQLQVNGLINLATPFSVLLTAIDQTGYQNLVQLSSKKMTLDDEPMTFAMLKGHLDGIALTLTAESEIGQLISSSDASAKNYLDLLKKQVGDVERLYLGFNPSLSFVQQKSLAAFSKEHSLPLLAWDRADYMDPDDAFTAKVLRAINAGTTLTDGLSRMAHEKGELYLRDETELRALYQQTPELKEAYDNNVALMDEVDVELVFKKPALPAFQQDSGLNSATYLTNLAQAGLKRRLQMEGVQNGSEYLARLQNELKVIIDLGFSDYFLIVWDILKFARDHHVQTGAGRGSAAGSLVAYCLGITNVDPIKNGLLFERFLNPDRAQMPDIDIDWPDDRRDELLAYLHDKYGHADFAQIITFGTLAAKQVLRDVGRVFGLDAKEQKKLTDCIPAGKNGRKVSLAQTLEDPKNRLEVALSKIDFGDLLLKTARKIENLPRNYSTHAAGVVLSDQPLVDTLPVQRGNDGYLMTQLPKGPVEELGLLKIDVLGLTTLKILAKGIELARPILGDDFDIKKIAMNDEKTLQLFASGQTNGVFQFESAGMQRMLKRLRLDNFSLIVASTALYRPGPSQHIETFIKRRLGQEAVPKSDPVVDQILAETYGILVYQEQVMKVAQAYAGFSLAQADSLRSAMSKKKLKQMEESKVAFIKGGMANGHSKEEATQLFAYIDEFANYGFNKSHAVAYATLSYSLAYLKAHAPLAFYTALLNAQQGSAKAYGYLSEAKRRSVKVLGPDINRSEAEWSIQDDCLLMGLSNISGLSTPFIKDLLELREKVGSFKTIQDLLLVLPEKWLREKELSLLVYAGALDRFGYNRRELIENLPDMLSAAAFGDGVLKETKIKQFNDFGLVERLQKEKEVLGFNLSGHPTEAFQADYDQNKVQAIAGLNENMQAAIYGLVKQVKVIKTKKGDQMAFLSVSDMTGSIDVTIFPKLYERFVDQLKVGSVFLLKGKTEHRQGLSLIANSLTQVNPNEGNRERQTEALVSGQAGSPASQSLSKSNPTQAQGLQSKLAKDESPAKGTWFLRLNKSEGDEQEKKQLWQIMQRYPGKNPVTLYWPNEKIRKNLPKQYGLADSKELFKELSDFLSEKNVVFKEKD</sequence>
<dbReference type="Pfam" id="PF17657">
    <property type="entry name" value="DNA_pol3_finger"/>
    <property type="match status" value="1"/>
</dbReference>
<dbReference type="Pfam" id="PF01336">
    <property type="entry name" value="tRNA_anti-codon"/>
    <property type="match status" value="1"/>
</dbReference>
<dbReference type="Pfam" id="PF14579">
    <property type="entry name" value="HHH_6"/>
    <property type="match status" value="1"/>
</dbReference>
<comment type="caution">
    <text evidence="14">The sequence shown here is derived from an EMBL/GenBank/DDBJ whole genome shotgun (WGS) entry which is preliminary data.</text>
</comment>
<evidence type="ECO:0000256" key="10">
    <source>
        <dbReference type="ARBA" id="ARBA00026073"/>
    </source>
</evidence>
<dbReference type="InterPro" id="IPR040982">
    <property type="entry name" value="DNA_pol3_finger"/>
</dbReference>
<dbReference type="Gene3D" id="1.10.150.870">
    <property type="match status" value="1"/>
</dbReference>
<comment type="subcellular location">
    <subcellularLocation>
        <location evidence="1">Cytoplasm</location>
    </subcellularLocation>
</comment>
<dbReference type="InterPro" id="IPR003141">
    <property type="entry name" value="Pol/His_phosphatase_N"/>
</dbReference>